<dbReference type="Proteomes" id="UP000789396">
    <property type="component" value="Unassembled WGS sequence"/>
</dbReference>
<gene>
    <name evidence="1" type="ORF">RFULGI_LOCUS1007</name>
</gene>
<dbReference type="OrthoDB" id="2443664at2759"/>
<reference evidence="1" key="1">
    <citation type="submission" date="2021-06" db="EMBL/GenBank/DDBJ databases">
        <authorList>
            <person name="Kallberg Y."/>
            <person name="Tangrot J."/>
            <person name="Rosling A."/>
        </authorList>
    </citation>
    <scope>NUCLEOTIDE SEQUENCE</scope>
    <source>
        <strain evidence="1">IN212</strain>
    </source>
</reference>
<evidence type="ECO:0000313" key="2">
    <source>
        <dbReference type="Proteomes" id="UP000789396"/>
    </source>
</evidence>
<dbReference type="EMBL" id="CAJVPZ010000536">
    <property type="protein sequence ID" value="CAG8468480.1"/>
    <property type="molecule type" value="Genomic_DNA"/>
</dbReference>
<proteinExistence type="predicted"/>
<comment type="caution">
    <text evidence="1">The sequence shown here is derived from an EMBL/GenBank/DDBJ whole genome shotgun (WGS) entry which is preliminary data.</text>
</comment>
<feature type="non-terminal residue" evidence="1">
    <location>
        <position position="1"/>
    </location>
</feature>
<dbReference type="AlphaFoldDB" id="A0A9N8Z2B9"/>
<keyword evidence="2" id="KW-1185">Reference proteome</keyword>
<name>A0A9N8Z2B9_9GLOM</name>
<protein>
    <submittedName>
        <fullName evidence="1">7010_t:CDS:1</fullName>
    </submittedName>
</protein>
<organism evidence="1 2">
    <name type="scientific">Racocetra fulgida</name>
    <dbReference type="NCBI Taxonomy" id="60492"/>
    <lineage>
        <taxon>Eukaryota</taxon>
        <taxon>Fungi</taxon>
        <taxon>Fungi incertae sedis</taxon>
        <taxon>Mucoromycota</taxon>
        <taxon>Glomeromycotina</taxon>
        <taxon>Glomeromycetes</taxon>
        <taxon>Diversisporales</taxon>
        <taxon>Gigasporaceae</taxon>
        <taxon>Racocetra</taxon>
    </lineage>
</organism>
<evidence type="ECO:0000313" key="1">
    <source>
        <dbReference type="EMBL" id="CAG8468480.1"/>
    </source>
</evidence>
<sequence>FVSYANIIETTPDDLNSEQKIDEETSCRFLEDNYDACKITLRDIIDEVGSENIKEVWRISDIHKEKRT</sequence>
<accession>A0A9N8Z2B9</accession>